<dbReference type="InterPro" id="IPR001837">
    <property type="entry name" value="Adenylate_cyclase-assoc_CAP"/>
</dbReference>
<reference evidence="4 5" key="1">
    <citation type="journal article" date="2016" name="DNA Res.">
        <title>The draft genome of MD-2 pineapple using hybrid error correction of long reads.</title>
        <authorList>
            <person name="Redwan R.M."/>
            <person name="Saidin A."/>
            <person name="Kumar S.V."/>
        </authorList>
    </citation>
    <scope>NUCLEOTIDE SEQUENCE [LARGE SCALE GENOMIC DNA]</scope>
    <source>
        <strain evidence="5">cv. MD2</strain>
        <tissue evidence="4">Leaf</tissue>
    </source>
</reference>
<dbReference type="InterPro" id="IPR013912">
    <property type="entry name" value="Adenylate_cyclase-assoc_CAP_C"/>
</dbReference>
<proteinExistence type="inferred from homology"/>
<evidence type="ECO:0000313" key="5">
    <source>
        <dbReference type="Proteomes" id="UP000092600"/>
    </source>
</evidence>
<dbReference type="SUPFAM" id="SSF69340">
    <property type="entry name" value="C-terminal domain of adenylylcyclase associated protein"/>
    <property type="match status" value="1"/>
</dbReference>
<dbReference type="GO" id="GO:0007015">
    <property type="term" value="P:actin filament organization"/>
    <property type="evidence" value="ECO:0007669"/>
    <property type="project" value="TreeGrafter"/>
</dbReference>
<comment type="similarity">
    <text evidence="1">Belongs to the CAP family.</text>
</comment>
<protein>
    <submittedName>
        <fullName evidence="4">Cyclase-associated protein 1</fullName>
    </submittedName>
</protein>
<dbReference type="InterPro" id="IPR016098">
    <property type="entry name" value="CAP/MinC_C"/>
</dbReference>
<feature type="domain" description="C-CAP/cofactor C-like" evidence="3">
    <location>
        <begin position="56"/>
        <end position="209"/>
    </location>
</feature>
<evidence type="ECO:0000259" key="3">
    <source>
        <dbReference type="PROSITE" id="PS51329"/>
    </source>
</evidence>
<dbReference type="Pfam" id="PF08603">
    <property type="entry name" value="CAP_C"/>
    <property type="match status" value="1"/>
</dbReference>
<sequence>MSVLLSSGLSWAPAGLQQLFQHLLLTLASSVLKLPGKAPAPPPPPPASLFSSETPPSQPKSGILKKVTDDMKTKNRTDRTVLSPQLKRLPRRFLSFNRVVPKTVIQAICVVYGARISLQVKGKVNNITVDKCTKTGIDVVAACEIVNCNGVEVQCQGTAPTISIDNTSGCQLYLSNDSLGASITTAKSSEINVMVPSGGPDGDWVEHALPQQYIHSYKDGQFTTSPVSHSGG</sequence>
<dbReference type="SMART" id="SM00673">
    <property type="entry name" value="CARP"/>
    <property type="match status" value="2"/>
</dbReference>
<dbReference type="GO" id="GO:0003779">
    <property type="term" value="F:actin binding"/>
    <property type="evidence" value="ECO:0007669"/>
    <property type="project" value="InterPro"/>
</dbReference>
<feature type="region of interest" description="Disordered" evidence="2">
    <location>
        <begin position="36"/>
        <end position="63"/>
    </location>
</feature>
<dbReference type="PANTHER" id="PTHR10652">
    <property type="entry name" value="ADENYLYL CYCLASE-ASSOCIATED PROTEIN"/>
    <property type="match status" value="1"/>
</dbReference>
<evidence type="ECO:0000256" key="1">
    <source>
        <dbReference type="ARBA" id="ARBA00007659"/>
    </source>
</evidence>
<dbReference type="InterPro" id="IPR017901">
    <property type="entry name" value="C-CAP_CF_C-like"/>
</dbReference>
<dbReference type="Proteomes" id="UP000092600">
    <property type="component" value="Unassembled WGS sequence"/>
</dbReference>
<dbReference type="InterPro" id="IPR036223">
    <property type="entry name" value="CAP_C_sf"/>
</dbReference>
<accession>A0A199VY30</accession>
<evidence type="ECO:0000313" key="4">
    <source>
        <dbReference type="EMBL" id="OAY81888.1"/>
    </source>
</evidence>
<dbReference type="GO" id="GO:0019933">
    <property type="term" value="P:cAMP-mediated signaling"/>
    <property type="evidence" value="ECO:0007669"/>
    <property type="project" value="TreeGrafter"/>
</dbReference>
<name>A0A199VY30_ANACO</name>
<organism evidence="4 5">
    <name type="scientific">Ananas comosus</name>
    <name type="common">Pineapple</name>
    <name type="synonym">Ananas ananas</name>
    <dbReference type="NCBI Taxonomy" id="4615"/>
    <lineage>
        <taxon>Eukaryota</taxon>
        <taxon>Viridiplantae</taxon>
        <taxon>Streptophyta</taxon>
        <taxon>Embryophyta</taxon>
        <taxon>Tracheophyta</taxon>
        <taxon>Spermatophyta</taxon>
        <taxon>Magnoliopsida</taxon>
        <taxon>Liliopsida</taxon>
        <taxon>Poales</taxon>
        <taxon>Bromeliaceae</taxon>
        <taxon>Bromelioideae</taxon>
        <taxon>Ananas</taxon>
    </lineage>
</organism>
<dbReference type="InterPro" id="IPR006599">
    <property type="entry name" value="CARP_motif"/>
</dbReference>
<evidence type="ECO:0000256" key="2">
    <source>
        <dbReference type="SAM" id="MobiDB-lite"/>
    </source>
</evidence>
<feature type="compositionally biased region" description="Pro residues" evidence="2">
    <location>
        <begin position="38"/>
        <end position="47"/>
    </location>
</feature>
<dbReference type="AlphaFoldDB" id="A0A199VY30"/>
<dbReference type="PROSITE" id="PS51329">
    <property type="entry name" value="C_CAP_COFACTOR_C"/>
    <property type="match status" value="1"/>
</dbReference>
<dbReference type="Gene3D" id="2.160.20.70">
    <property type="match status" value="1"/>
</dbReference>
<dbReference type="GO" id="GO:0008179">
    <property type="term" value="F:adenylate cyclase binding"/>
    <property type="evidence" value="ECO:0007669"/>
    <property type="project" value="TreeGrafter"/>
</dbReference>
<dbReference type="GO" id="GO:0005737">
    <property type="term" value="C:cytoplasm"/>
    <property type="evidence" value="ECO:0007669"/>
    <property type="project" value="TreeGrafter"/>
</dbReference>
<dbReference type="EMBL" id="LSRQ01000576">
    <property type="protein sequence ID" value="OAY81888.1"/>
    <property type="molecule type" value="Genomic_DNA"/>
</dbReference>
<gene>
    <name evidence="4" type="ORF">ACMD2_25964</name>
</gene>
<dbReference type="STRING" id="4615.A0A199VY30"/>
<dbReference type="PANTHER" id="PTHR10652:SF0">
    <property type="entry name" value="ADENYLYL CYCLASE-ASSOCIATED PROTEIN"/>
    <property type="match status" value="1"/>
</dbReference>
<comment type="caution">
    <text evidence="4">The sequence shown here is derived from an EMBL/GenBank/DDBJ whole genome shotgun (WGS) entry which is preliminary data.</text>
</comment>